<evidence type="ECO:0000313" key="2">
    <source>
        <dbReference type="Proteomes" id="UP000515450"/>
    </source>
</evidence>
<dbReference type="Proteomes" id="UP000515450">
    <property type="component" value="Chromosome"/>
</dbReference>
<dbReference type="AlphaFoldDB" id="A0A7G5E1R7"/>
<dbReference type="EMBL" id="CP058555">
    <property type="protein sequence ID" value="QMV67942.1"/>
    <property type="molecule type" value="Genomic_DNA"/>
</dbReference>
<gene>
    <name evidence="1" type="ORF">HS960_09855</name>
</gene>
<dbReference type="PROSITE" id="PS51257">
    <property type="entry name" value="PROKAR_LIPOPROTEIN"/>
    <property type="match status" value="1"/>
</dbReference>
<sequence>MKRYLVFIALLGLGFGACKKDRVVEPEHQNVETIKIAGHVYPKDSIMSVFEKYSGFTKERFIFNQEKEQFYIADYKLFVEPSDYIILKK</sequence>
<accession>A0A7G5E1R7</accession>
<protein>
    <submittedName>
        <fullName evidence="1">Uncharacterized protein</fullName>
    </submittedName>
</protein>
<proteinExistence type="predicted"/>
<organism evidence="1 2">
    <name type="scientific">Sphingobacterium paramultivorum</name>
    <dbReference type="NCBI Taxonomy" id="2886510"/>
    <lineage>
        <taxon>Bacteria</taxon>
        <taxon>Pseudomonadati</taxon>
        <taxon>Bacteroidota</taxon>
        <taxon>Sphingobacteriia</taxon>
        <taxon>Sphingobacteriales</taxon>
        <taxon>Sphingobacteriaceae</taxon>
        <taxon>Sphingobacterium</taxon>
    </lineage>
</organism>
<dbReference type="RefSeq" id="WP_182332431.1">
    <property type="nucleotide sequence ID" value="NZ_CP058555.1"/>
</dbReference>
<keyword evidence="2" id="KW-1185">Reference proteome</keyword>
<name>A0A7G5E1R7_9SPHI</name>
<reference evidence="1 2" key="1">
    <citation type="journal article" date="2020" name="G3 (Bethesda)">
        <title>CeMbio - The Caenorhabditis elegans Microbiome Resource.</title>
        <authorList>
            <person name="Dirksen P."/>
            <person name="Assie A."/>
            <person name="Zimmermann J."/>
            <person name="Zhang F."/>
            <person name="Tietje A.M."/>
            <person name="Marsh S.A."/>
            <person name="Felix M.A."/>
            <person name="Shapira M."/>
            <person name="Kaleta C."/>
            <person name="Schulenburg H."/>
            <person name="Samuel B."/>
        </authorList>
    </citation>
    <scope>NUCLEOTIDE SEQUENCE [LARGE SCALE GENOMIC DNA]</scope>
    <source>
        <strain evidence="1 2">BIGb0170</strain>
    </source>
</reference>
<evidence type="ECO:0000313" key="1">
    <source>
        <dbReference type="EMBL" id="QMV67942.1"/>
    </source>
</evidence>